<dbReference type="EMBL" id="ATDT01000003">
    <property type="protein sequence ID" value="EPF20591.1"/>
    <property type="molecule type" value="Genomic_DNA"/>
</dbReference>
<gene>
    <name evidence="2" type="ORF">HMPREF0201_00322</name>
</gene>
<feature type="transmembrane region" description="Helical" evidence="1">
    <location>
        <begin position="21"/>
        <end position="44"/>
    </location>
</feature>
<dbReference type="AlphaFoldDB" id="S3J7I8"/>
<sequence length="54" mass="6181">MISQKLFPEERRDKAPLRPDLMRVVAGFGAVCGELICYFCELIRKNQVVAEKLV</sequence>
<dbReference type="HOGENOM" id="CLU_3041652_0_0_6"/>
<keyword evidence="1" id="KW-1133">Transmembrane helix</keyword>
<proteinExistence type="predicted"/>
<evidence type="ECO:0000256" key="1">
    <source>
        <dbReference type="SAM" id="Phobius"/>
    </source>
</evidence>
<dbReference type="STRING" id="566551.HMPREF0201_00322"/>
<keyword evidence="1" id="KW-0812">Transmembrane</keyword>
<evidence type="ECO:0000313" key="3">
    <source>
        <dbReference type="Proteomes" id="UP000014585"/>
    </source>
</evidence>
<dbReference type="Proteomes" id="UP000014585">
    <property type="component" value="Unassembled WGS sequence"/>
</dbReference>
<reference evidence="2 3" key="1">
    <citation type="submission" date="2013-04" db="EMBL/GenBank/DDBJ databases">
        <authorList>
            <person name="Weinstock G."/>
            <person name="Sodergren E."/>
            <person name="Lobos E.A."/>
            <person name="Fulton L."/>
            <person name="Fulton R."/>
            <person name="Courtney L."/>
            <person name="Fronick C."/>
            <person name="O'Laughlin M."/>
            <person name="Godfrey J."/>
            <person name="Wilson R.M."/>
            <person name="Miner T."/>
            <person name="Farmer C."/>
            <person name="Delehaunty K."/>
            <person name="Cordes M."/>
            <person name="Minx P."/>
            <person name="Tomlinson C."/>
            <person name="Chen J."/>
            <person name="Wollam A."/>
            <person name="Pepin K.H."/>
            <person name="Palsikar V.B."/>
            <person name="Zhang X."/>
            <person name="Suruliraj S."/>
            <person name="Perna N.T."/>
            <person name="Plunkett G."/>
            <person name="Warren W."/>
            <person name="Mitreva M."/>
            <person name="Mardis E.R."/>
            <person name="Wilson R.K."/>
        </authorList>
    </citation>
    <scope>NUCLEOTIDE SEQUENCE [LARGE SCALE GENOMIC DNA]</scope>
    <source>
        <strain evidence="2 3">DSM 4568</strain>
    </source>
</reference>
<organism evidence="2 3">
    <name type="scientific">Cedecea davisae DSM 4568</name>
    <dbReference type="NCBI Taxonomy" id="566551"/>
    <lineage>
        <taxon>Bacteria</taxon>
        <taxon>Pseudomonadati</taxon>
        <taxon>Pseudomonadota</taxon>
        <taxon>Gammaproteobacteria</taxon>
        <taxon>Enterobacterales</taxon>
        <taxon>Enterobacteriaceae</taxon>
        <taxon>Cedecea</taxon>
    </lineage>
</organism>
<accession>S3J7I8</accession>
<name>S3J7I8_9ENTR</name>
<keyword evidence="1" id="KW-0472">Membrane</keyword>
<protein>
    <submittedName>
        <fullName evidence="2">Uncharacterized protein</fullName>
    </submittedName>
</protein>
<evidence type="ECO:0000313" key="2">
    <source>
        <dbReference type="EMBL" id="EPF20591.1"/>
    </source>
</evidence>
<comment type="caution">
    <text evidence="2">The sequence shown here is derived from an EMBL/GenBank/DDBJ whole genome shotgun (WGS) entry which is preliminary data.</text>
</comment>